<dbReference type="PANTHER" id="PTHR12854:SF7">
    <property type="entry name" value="ATAXIN-2 HOMOLOG"/>
    <property type="match status" value="1"/>
</dbReference>
<evidence type="ECO:0000256" key="1">
    <source>
        <dbReference type="SAM" id="MobiDB-lite"/>
    </source>
</evidence>
<feature type="compositionally biased region" description="Polar residues" evidence="1">
    <location>
        <begin position="414"/>
        <end position="423"/>
    </location>
</feature>
<evidence type="ECO:0000313" key="3">
    <source>
        <dbReference type="EMBL" id="CAI4063196.1"/>
    </source>
</evidence>
<feature type="region of interest" description="Disordered" evidence="1">
    <location>
        <begin position="145"/>
        <end position="174"/>
    </location>
</feature>
<feature type="compositionally biased region" description="Polar residues" evidence="1">
    <location>
        <begin position="430"/>
        <end position="466"/>
    </location>
</feature>
<dbReference type="EMBL" id="OX365918">
    <property type="protein sequence ID" value="CAI4063196.1"/>
    <property type="molecule type" value="Genomic_DNA"/>
</dbReference>
<feature type="compositionally biased region" description="Basic and acidic residues" evidence="1">
    <location>
        <begin position="155"/>
        <end position="174"/>
    </location>
</feature>
<name>A0AA35JIC9_SACUV</name>
<feature type="compositionally biased region" description="Basic and acidic residues" evidence="1">
    <location>
        <begin position="1"/>
        <end position="10"/>
    </location>
</feature>
<feature type="region of interest" description="Disordered" evidence="1">
    <location>
        <begin position="311"/>
        <end position="384"/>
    </location>
</feature>
<feature type="compositionally biased region" description="Low complexity" evidence="1">
    <location>
        <begin position="335"/>
        <end position="361"/>
    </location>
</feature>
<dbReference type="GO" id="GO:0034063">
    <property type="term" value="P:stress granule assembly"/>
    <property type="evidence" value="ECO:0007669"/>
    <property type="project" value="TreeGrafter"/>
</dbReference>
<dbReference type="Proteomes" id="UP001162090">
    <property type="component" value="Chromosome 7"/>
</dbReference>
<dbReference type="Pfam" id="PF14438">
    <property type="entry name" value="SM-ATX"/>
    <property type="match status" value="1"/>
</dbReference>
<dbReference type="InterPro" id="IPR009604">
    <property type="entry name" value="LsmAD_domain"/>
</dbReference>
<dbReference type="SMART" id="SM01272">
    <property type="entry name" value="LsmAD"/>
    <property type="match status" value="1"/>
</dbReference>
<dbReference type="AlphaFoldDB" id="A0AA35JIC9"/>
<dbReference type="InterPro" id="IPR025852">
    <property type="entry name" value="SM_dom_ATX"/>
</dbReference>
<sequence>MKGNFRKRDSSTNSRKGGNPDNNYTNGGSSNNQNNGSMFYENADTTKNFNDRQDYLLVNSIGSNATVTVTSGVKYNGLLVSCNLESSNGIDVVLRFPKVVDAGVSNSIDDLARTLGETLLIHGEDVAELELKNIDLSLDEKWENSKVQEATPARTESEKEKVSNESNEGGKFRTDVDISRSGKEIKERKLEKWTPEEGTERFDINKGQALEDDSTAWDQFAVNEKKFGVKSSFDEHLYTTKINKDDPNYGKRLQEAERIAKEIESQGPSGNIHIAEDRGINIDDSGLDEEDLYSGVDRRGDELLAALKSNSKPNANKANRYVPPTLRQQPHNMDPAIISSSNSTNNENVAATTVTAAPAEAEVTKEKASQKSPKSKKGLSSKEAQIEELKKFSEKFKVPYDMPKDMPEVLKRSNSTLKSNSSLPPKPISKTPSAKTVSPTAQTTTVKSESRRSTSNMSQGQSSAAHTTRSSTSSRRRNHGSFFGAKNPHTNDAKRAAFGKSFNMFIKSKEAHDEKQREHDASENMEPFFIEKPYFTAPTWLNTIEESYKTFFPDENTAIQEAQTRFQQRQMNSMGHGGPGMNPNMGMNMGGMMGFPMGGPSASPTPMMNGFAGGSMGMYMPFQPQPMFYHPSMPQMMPVMGNNGAEEGGGNISPQMPSGFMAAGPGAPMGAFGYPGGMPFQGMMGSGPSGMPASGSTIHSHGHGRNYHQSNHHGHRNNSTSGHK</sequence>
<dbReference type="PANTHER" id="PTHR12854">
    <property type="entry name" value="ATAXIN 2-RELATED"/>
    <property type="match status" value="1"/>
</dbReference>
<dbReference type="GO" id="GO:0010494">
    <property type="term" value="C:cytoplasmic stress granule"/>
    <property type="evidence" value="ECO:0007669"/>
    <property type="project" value="TreeGrafter"/>
</dbReference>
<feature type="region of interest" description="Disordered" evidence="1">
    <location>
        <begin position="685"/>
        <end position="724"/>
    </location>
</feature>
<dbReference type="GO" id="GO:0003729">
    <property type="term" value="F:mRNA binding"/>
    <property type="evidence" value="ECO:0007669"/>
    <property type="project" value="TreeGrafter"/>
</dbReference>
<feature type="region of interest" description="Disordered" evidence="1">
    <location>
        <begin position="414"/>
        <end position="493"/>
    </location>
</feature>
<feature type="region of interest" description="Disordered" evidence="1">
    <location>
        <begin position="1"/>
        <end position="42"/>
    </location>
</feature>
<feature type="compositionally biased region" description="Low complexity" evidence="1">
    <location>
        <begin position="22"/>
        <end position="37"/>
    </location>
</feature>
<feature type="domain" description="LsmAD" evidence="2">
    <location>
        <begin position="227"/>
        <end position="299"/>
    </location>
</feature>
<accession>A0AA35JIC9</accession>
<organism evidence="3 4">
    <name type="scientific">Saccharomyces uvarum</name>
    <name type="common">Yeast</name>
    <name type="synonym">Saccharomyces bayanus var. uvarum</name>
    <dbReference type="NCBI Taxonomy" id="230603"/>
    <lineage>
        <taxon>Eukaryota</taxon>
        <taxon>Fungi</taxon>
        <taxon>Dikarya</taxon>
        <taxon>Ascomycota</taxon>
        <taxon>Saccharomycotina</taxon>
        <taxon>Saccharomycetes</taxon>
        <taxon>Saccharomycetales</taxon>
        <taxon>Saccharomycetaceae</taxon>
        <taxon>Saccharomyces</taxon>
    </lineage>
</organism>
<proteinExistence type="predicted"/>
<dbReference type="InterPro" id="IPR045117">
    <property type="entry name" value="ATXN2-like"/>
</dbReference>
<feature type="compositionally biased region" description="Basic residues" evidence="1">
    <location>
        <begin position="700"/>
        <end position="724"/>
    </location>
</feature>
<evidence type="ECO:0000313" key="4">
    <source>
        <dbReference type="Proteomes" id="UP001162090"/>
    </source>
</evidence>
<reference evidence="3" key="1">
    <citation type="submission" date="2022-10" db="EMBL/GenBank/DDBJ databases">
        <authorList>
            <person name="Byrne P K."/>
        </authorList>
    </citation>
    <scope>NUCLEOTIDE SEQUENCE</scope>
    <source>
        <strain evidence="3">CBS7001</strain>
    </source>
</reference>
<gene>
    <name evidence="3" type="primary">SUVC07G4070</name>
    <name evidence="3" type="ORF">SUVC_07G4070</name>
</gene>
<evidence type="ECO:0000259" key="2">
    <source>
        <dbReference type="SMART" id="SM01272"/>
    </source>
</evidence>
<protein>
    <recommendedName>
        <fullName evidence="2">LsmAD domain-containing protein</fullName>
    </recommendedName>
</protein>
<dbReference type="Pfam" id="PF06741">
    <property type="entry name" value="LsmAD"/>
    <property type="match status" value="1"/>
</dbReference>